<organism evidence="1 2">
    <name type="scientific">Porites lobata</name>
    <dbReference type="NCBI Taxonomy" id="104759"/>
    <lineage>
        <taxon>Eukaryota</taxon>
        <taxon>Metazoa</taxon>
        <taxon>Cnidaria</taxon>
        <taxon>Anthozoa</taxon>
        <taxon>Hexacorallia</taxon>
        <taxon>Scleractinia</taxon>
        <taxon>Fungiina</taxon>
        <taxon>Poritidae</taxon>
        <taxon>Porites</taxon>
    </lineage>
</organism>
<dbReference type="Proteomes" id="UP001159405">
    <property type="component" value="Unassembled WGS sequence"/>
</dbReference>
<evidence type="ECO:0000313" key="1">
    <source>
        <dbReference type="EMBL" id="CAH3163072.1"/>
    </source>
</evidence>
<dbReference type="EMBL" id="CALNXK010000125">
    <property type="protein sequence ID" value="CAH3163072.1"/>
    <property type="molecule type" value="Genomic_DNA"/>
</dbReference>
<protein>
    <submittedName>
        <fullName evidence="1">Uncharacterized protein</fullName>
    </submittedName>
</protein>
<gene>
    <name evidence="1" type="ORF">PLOB_00005582</name>
</gene>
<proteinExistence type="predicted"/>
<evidence type="ECO:0000313" key="2">
    <source>
        <dbReference type="Proteomes" id="UP001159405"/>
    </source>
</evidence>
<sequence length="131" mass="15490">MSIVGSHEFPRGPQEFKLWNQIIDQADSFIVDFDDWSVGPHIFRRLDLKWGCHPIDRAFWNPYCEAMDSVKRSWDFDSNWVCPPPHLFPRALKHIRSYCAQGTLIVLLWRPAPFWPLLTTEGFHLAYFVKN</sequence>
<name>A0ABN8QF75_9CNID</name>
<comment type="caution">
    <text evidence="1">The sequence shown here is derived from an EMBL/GenBank/DDBJ whole genome shotgun (WGS) entry which is preliminary data.</text>
</comment>
<reference evidence="1 2" key="1">
    <citation type="submission" date="2022-05" db="EMBL/GenBank/DDBJ databases">
        <authorList>
            <consortium name="Genoscope - CEA"/>
            <person name="William W."/>
        </authorList>
    </citation>
    <scope>NUCLEOTIDE SEQUENCE [LARGE SCALE GENOMIC DNA]</scope>
</reference>
<keyword evidence="2" id="KW-1185">Reference proteome</keyword>
<accession>A0ABN8QF75</accession>